<accession>A0A448YHN0</accession>
<evidence type="ECO:0000259" key="2">
    <source>
        <dbReference type="SMART" id="SM01214"/>
    </source>
</evidence>
<evidence type="ECO:0000256" key="1">
    <source>
        <dbReference type="SAM" id="MobiDB-lite"/>
    </source>
</evidence>
<feature type="compositionally biased region" description="Low complexity" evidence="1">
    <location>
        <begin position="1265"/>
        <end position="1282"/>
    </location>
</feature>
<dbReference type="EMBL" id="CAACVR010000004">
    <property type="protein sequence ID" value="VEU20416.1"/>
    <property type="molecule type" value="Genomic_DNA"/>
</dbReference>
<dbReference type="Proteomes" id="UP000290900">
    <property type="component" value="Unassembled WGS sequence"/>
</dbReference>
<evidence type="ECO:0000259" key="4">
    <source>
        <dbReference type="SMART" id="SM01216"/>
    </source>
</evidence>
<evidence type="ECO:0000313" key="5">
    <source>
        <dbReference type="EMBL" id="VEU20416.1"/>
    </source>
</evidence>
<keyword evidence="6" id="KW-1185">Reference proteome</keyword>
<feature type="compositionally biased region" description="Basic and acidic residues" evidence="1">
    <location>
        <begin position="2057"/>
        <end position="2069"/>
    </location>
</feature>
<name>A0A448YHN0_BRENA</name>
<evidence type="ECO:0000313" key="6">
    <source>
        <dbReference type="Proteomes" id="UP000290900"/>
    </source>
</evidence>
<feature type="domain" description="FMP27/BLTP2/Hobbit GFWDK motif-containing RBG unit" evidence="2">
    <location>
        <begin position="796"/>
        <end position="949"/>
    </location>
</feature>
<dbReference type="OrthoDB" id="1562405at2759"/>
<feature type="domain" description="FMP27 WPPW motif-containing RBG unit" evidence="4">
    <location>
        <begin position="1189"/>
        <end position="1663"/>
    </location>
</feature>
<dbReference type="SMART" id="SM01214">
    <property type="entry name" value="Fmp27_GFWDK"/>
    <property type="match status" value="1"/>
</dbReference>
<organism evidence="5 6">
    <name type="scientific">Brettanomyces naardenensis</name>
    <name type="common">Yeast</name>
    <dbReference type="NCBI Taxonomy" id="13370"/>
    <lineage>
        <taxon>Eukaryota</taxon>
        <taxon>Fungi</taxon>
        <taxon>Dikarya</taxon>
        <taxon>Ascomycota</taxon>
        <taxon>Saccharomycotina</taxon>
        <taxon>Pichiomycetes</taxon>
        <taxon>Pichiales</taxon>
        <taxon>Pichiaceae</taxon>
        <taxon>Brettanomyces</taxon>
    </lineage>
</organism>
<feature type="domain" description="FMP27 SW motif-containing RBG unit" evidence="3">
    <location>
        <begin position="681"/>
        <end position="778"/>
    </location>
</feature>
<gene>
    <name evidence="5" type="ORF">BRENAR_LOCUS1151</name>
</gene>
<dbReference type="InParanoid" id="A0A448YHN0"/>
<dbReference type="SMART" id="SM01216">
    <property type="entry name" value="Fmp27_WPPW"/>
    <property type="match status" value="1"/>
</dbReference>
<dbReference type="Pfam" id="PF10344">
    <property type="entry name" value="Hobbit"/>
    <property type="match status" value="1"/>
</dbReference>
<reference evidence="5 6" key="1">
    <citation type="submission" date="2018-12" db="EMBL/GenBank/DDBJ databases">
        <authorList>
            <person name="Tiukova I."/>
            <person name="Dainat J."/>
        </authorList>
    </citation>
    <scope>NUCLEOTIDE SEQUENCE [LARGE SCALE GENOMIC DNA]</scope>
</reference>
<dbReference type="InterPro" id="IPR019415">
    <property type="entry name" value="FMP27_SW_RBG"/>
</dbReference>
<evidence type="ECO:0000259" key="3">
    <source>
        <dbReference type="SMART" id="SM01215"/>
    </source>
</evidence>
<sequence length="2224" mass="251235">MSMLNLTGTKLRAEFVNYANLVDMKRSIGALERIDDVDYANGISEEDPFFVRSFFTITNFSVLTSLDDIISMKAMQLKESKKDSTPIKKEVSPNRVRRTNILLLARKTRMKLQILSSALYVQLSEKLKAQIIIDDVRVDSLTSEGLSLFAADSGYHSTKPMTFASRSIQLNVLEGASKTKMIEVDRFDILTAIHVAKDGFCVEELTLDVNQIEILLQEIRVFKELVRIKQSLSPKVSDIVPRGDHVPKGQSSNFVGDIRHFKFHLGKLKLAACFQNPVKYFDGVDQSEMNKYKRGFSVHVYDTSLDVDNKSSSPVAKYHTSEATFQLIRDFSTDMKQQKLLKFIVLTKVQCNYYFRTHSLALFFPKIDSTISPEVVWSVMFATKVITAAIPTFEKMPSNAISSETSARALKVSLRVDLAMAEVILPSDIRLAVEVDSLVLSNDDGIFKAVRVYVVNPHAQQTWSPLLIFTRGKVMFAKERNIELAFDSMRFEVPFEYVFYETFDNGRAFHKSLAQLALNFRDLMTINDDDKDFSVGVIPPSKADKPVRLPKMKITANEFEFCTHDDPFESQLTRCLLLGQVEQRVRIVKLAFFEKYEKGVQEKLMERYQLLEFENGVAKRPSSLDSSKMASENQLASLYLSRDRSHSFQTGPTSCLAKEVLESDEEEYLLYLKDYHDFIELPKSRLLANFSESWIIRANNSRNFSYKKLWGLHDPSVRREFLDKYPIIVSGNVPALFSLKISDLTLNLDEPSFGLDNYPDFLYSAGGGIPKDMEYGILVPANAELFCSALELRLKDYPLPLLAFGGDPDDSGRSIRIAGDIAIIEQMYVPDELRYNFVPFVSQYHDPSQTDNLYAFHISRTLTNIKFVANLDVQVNSNSATIISWASAIQPALVYAMNSFDVLSKPPIDISPPIGFWDKLPLFIQVKWTFHCHSGIHLFIKAGQSPYDYIGPAAGFLFKWEDNALLKINSTGRSEDFLIVESETFEMAIPTFHTSTPEDMICSRGGRREYSVRKTVLKLHNKPIRWKLGFSFERNMEALTSGHPGFVPRTKEFIPHYRVRLKNPITFVDDSQKVNYDSYRGWRSQYIHMAVSVISKGTPEARNSAHLTPLSFSQFFKWWNTFHESLGLPIKEGKLFSGAALLHPKQKSPKFGGHLFSISYQLGVNPVYLAHSYRHTVDLRANSNVSFTGIKCLVHGLLIDLHQSKRGEITQDADHREMGKDLSLRMTKGIVDFEGADLRIVTAEFNETSAAGMLAQEFGIQGGDSSRSSFDESSSASTSTSSPEYGISEWFDKDDFVELDDPSSWDDLPRWRLLPLASSPRFYYVRDLGDSPFEFPFEDIQTQTHNCEIGKRNVSQEAANLADKRIGELGRLLSAKEDELKLDNVDVNAIQIQIDELQRRLVKLDSLRESFKEGVFPGCDDLGHKHGHESEDVSDGRNGNLSRCLSRSSSFAPESIATTGDMNSMLSSTYKNRFIVYSIEVIWEKRTKNKFLNYADKISDRRSLVFSLSHKAISLAADLSAMPERRRQNLPGGGDYEFELQQSAELMENFDQVLHDTDGITGGRVDDNFLLKFIFPQLRISGSDNSCLLAMSNQVVIRSVDVKSSDTEAGSSGDDAPIETRSGITVSDAYLYVLEKRKALKQEYLFFTPNQRAWPPRLPFEMYYSPETLKDAIVIRNLTAGALIVRPNELYCSKKEGCDAKALKESVRIAAPMVHITANSRQYGEILDCALSLIKYEKTDSQKMRETVNNFVKFSDTEDLGDIMTRIQELQLEAKQLQRCKGILRISDDVAFKEFSTNINIQLERIFLNLNALVGYLQRTKSVKYNDSFDTRHLILSAFNIELELMDDDGSAFVELSAVDTYYSTIQRPDGASQNQVCIFDFIACDRFPDAKYSTVIARFQKSTIPMCFVDWSLLAPVGGITVIQHRTIDLAPMRLQIDSRLGEKIYKFVFPKSCMDVGLKPYLDEDEEAAEADLLDSSSVDSADSYSSYASSSTSSVATAPTTVSSVSSPDNGKSHKSLSWLLKRSRTDSLGSPPASSASSRSSNTIGKKTKTKSKSKEKAAEENNMTEMERRASLYVLGNLITINPTNLCLTFKGTGKLKIINVSNMVLDIPKIEFKNRVLSTEEFLAVFRVKVLRIALRNIPGFIQSKFKRDHGDQQQSTTISSSVQSTALFEQTSRKVAKHSKNRFLDPDLLEPNMGNSGRRTSWNRRHSLRSKSQTSLR</sequence>
<dbReference type="InterPro" id="IPR019449">
    <property type="entry name" value="FMP27_WPPW_RBG"/>
</dbReference>
<feature type="region of interest" description="Disordered" evidence="1">
    <location>
        <begin position="1263"/>
        <end position="1284"/>
    </location>
</feature>
<dbReference type="SMART" id="SM01215">
    <property type="entry name" value="Fmp27_SW"/>
    <property type="match status" value="1"/>
</dbReference>
<protein>
    <submittedName>
        <fullName evidence="5">DEKNAAC101288</fullName>
    </submittedName>
</protein>
<dbReference type="InterPro" id="IPR045167">
    <property type="entry name" value="Hobbit"/>
</dbReference>
<dbReference type="PANTHER" id="PTHR15678:SF6">
    <property type="entry name" value="BRIDGE-LIKE LIPID TRANSFER PROTEIN FAMILY MEMBER 2"/>
    <property type="match status" value="1"/>
</dbReference>
<feature type="region of interest" description="Disordered" evidence="1">
    <location>
        <begin position="2028"/>
        <end position="2069"/>
    </location>
</feature>
<dbReference type="PANTHER" id="PTHR15678">
    <property type="entry name" value="ANTIGEN MLAA-22-RELATED"/>
    <property type="match status" value="1"/>
</dbReference>
<dbReference type="STRING" id="13370.A0A448YHN0"/>
<dbReference type="FunCoup" id="A0A448YHN0">
    <property type="interactions" value="235"/>
</dbReference>
<proteinExistence type="predicted"/>
<feature type="region of interest" description="Disordered" evidence="1">
    <location>
        <begin position="2192"/>
        <end position="2224"/>
    </location>
</feature>
<feature type="compositionally biased region" description="Low complexity" evidence="1">
    <location>
        <begin position="2034"/>
        <end position="2045"/>
    </location>
</feature>
<dbReference type="InterPro" id="IPR019441">
    <property type="entry name" value="FMP27/BLTP2/Hobbit_GFWDK_RBG"/>
</dbReference>